<dbReference type="InterPro" id="IPR036388">
    <property type="entry name" value="WH-like_DNA-bd_sf"/>
</dbReference>
<dbReference type="PANTHER" id="PTHR48111:SF1">
    <property type="entry name" value="TWO-COMPONENT RESPONSE REGULATOR ORR33"/>
    <property type="match status" value="1"/>
</dbReference>
<evidence type="ECO:0000256" key="6">
    <source>
        <dbReference type="PROSITE-ProRule" id="PRU00169"/>
    </source>
</evidence>
<dbReference type="CDD" id="cd00383">
    <property type="entry name" value="trans_reg_C"/>
    <property type="match status" value="1"/>
</dbReference>
<dbReference type="SMART" id="SM00862">
    <property type="entry name" value="Trans_reg_C"/>
    <property type="match status" value="1"/>
</dbReference>
<evidence type="ECO:0000256" key="3">
    <source>
        <dbReference type="ARBA" id="ARBA00023015"/>
    </source>
</evidence>
<keyword evidence="4 7" id="KW-0238">DNA-binding</keyword>
<feature type="domain" description="Response regulatory" evidence="8">
    <location>
        <begin position="9"/>
        <end position="123"/>
    </location>
</feature>
<gene>
    <name evidence="10" type="ORF">PIQ37_17600</name>
</gene>
<dbReference type="InterPro" id="IPR039420">
    <property type="entry name" value="WalR-like"/>
</dbReference>
<dbReference type="Gene3D" id="1.10.10.10">
    <property type="entry name" value="Winged helix-like DNA-binding domain superfamily/Winged helix DNA-binding domain"/>
    <property type="match status" value="1"/>
</dbReference>
<name>A0ABU9LG83_9XANT</name>
<dbReference type="PROSITE" id="PS51755">
    <property type="entry name" value="OMPR_PHOB"/>
    <property type="match status" value="1"/>
</dbReference>
<dbReference type="InterPro" id="IPR016032">
    <property type="entry name" value="Sig_transdc_resp-reg_C-effctor"/>
</dbReference>
<evidence type="ECO:0000256" key="2">
    <source>
        <dbReference type="ARBA" id="ARBA00023012"/>
    </source>
</evidence>
<organism evidence="10 11">
    <name type="scientific">Xanthomonas protegens</name>
    <dbReference type="NCBI Taxonomy" id="3380705"/>
    <lineage>
        <taxon>Bacteria</taxon>
        <taxon>Pseudomonadati</taxon>
        <taxon>Pseudomonadota</taxon>
        <taxon>Gammaproteobacteria</taxon>
        <taxon>Lysobacterales</taxon>
        <taxon>Lysobacteraceae</taxon>
        <taxon>Xanthomonas</taxon>
    </lineage>
</organism>
<dbReference type="RefSeq" id="WP_342074441.1">
    <property type="nucleotide sequence ID" value="NZ_JAQJCQ010000017.1"/>
</dbReference>
<dbReference type="Pfam" id="PF00486">
    <property type="entry name" value="Trans_reg_C"/>
    <property type="match status" value="1"/>
</dbReference>
<sequence length="246" mass="27309">MSAGKRPIRVGLVEDNVELREEIIAKGLRDHGFEVVGLGESKFLFLEMLKQPFDVVVIDIGLPRENGLDVARQLREISEVGIVILTSNRRKSARINALMGSADAFLSKPVEMDVLVATIHSLMRRIWERQRQHAQSLSPPVWKLGAGHWSICAPSGTTIPLTANERAVMRALVQAQGSPVEREKLHLAIDPDPCNFDGHRLDMMIHRLRNKAMRVAGETLPLQTTRGLGYAIVVGDWQLDTDSDAA</sequence>
<dbReference type="Pfam" id="PF00072">
    <property type="entry name" value="Response_reg"/>
    <property type="match status" value="1"/>
</dbReference>
<dbReference type="SUPFAM" id="SSF46894">
    <property type="entry name" value="C-terminal effector domain of the bipartite response regulators"/>
    <property type="match status" value="1"/>
</dbReference>
<dbReference type="InterPro" id="IPR001867">
    <property type="entry name" value="OmpR/PhoB-type_DNA-bd"/>
</dbReference>
<comment type="caution">
    <text evidence="10">The sequence shown here is derived from an EMBL/GenBank/DDBJ whole genome shotgun (WGS) entry which is preliminary data.</text>
</comment>
<dbReference type="SMART" id="SM00448">
    <property type="entry name" value="REC"/>
    <property type="match status" value="1"/>
</dbReference>
<dbReference type="Proteomes" id="UP001486626">
    <property type="component" value="Unassembled WGS sequence"/>
</dbReference>
<feature type="domain" description="OmpR/PhoB-type" evidence="9">
    <location>
        <begin position="128"/>
        <end position="234"/>
    </location>
</feature>
<evidence type="ECO:0000313" key="11">
    <source>
        <dbReference type="Proteomes" id="UP001486626"/>
    </source>
</evidence>
<evidence type="ECO:0000256" key="4">
    <source>
        <dbReference type="ARBA" id="ARBA00023125"/>
    </source>
</evidence>
<protein>
    <submittedName>
        <fullName evidence="10">Response regulator transcription factor</fullName>
    </submittedName>
</protein>
<dbReference type="InterPro" id="IPR001789">
    <property type="entry name" value="Sig_transdc_resp-reg_receiver"/>
</dbReference>
<reference evidence="10 11" key="1">
    <citation type="journal article" date="2024" name="FEMS Microbiol. Lett.">
        <title>Xanthomonas protegens sp. nov., a novel rice seed-associated bacterium, provides in vivo protection against X. oryzae pv. oryzae, the bacterial leaf blight pathogen.</title>
        <authorList>
            <person name="Rana R."/>
            <person name="Sharma A."/>
            <person name="Madhavan V.N."/>
            <person name="Korpole S."/>
            <person name="Sonti R.V."/>
            <person name="Patel H.K."/>
            <person name="Patil P.B."/>
        </authorList>
    </citation>
    <scope>NUCLEOTIDE SEQUENCE [LARGE SCALE GENOMIC DNA]</scope>
    <source>
        <strain evidence="10 11">PPL118</strain>
    </source>
</reference>
<feature type="modified residue" description="4-aspartylphosphate" evidence="6">
    <location>
        <position position="59"/>
    </location>
</feature>
<dbReference type="PANTHER" id="PTHR48111">
    <property type="entry name" value="REGULATOR OF RPOS"/>
    <property type="match status" value="1"/>
</dbReference>
<keyword evidence="11" id="KW-1185">Reference proteome</keyword>
<evidence type="ECO:0000256" key="5">
    <source>
        <dbReference type="ARBA" id="ARBA00023163"/>
    </source>
</evidence>
<dbReference type="EMBL" id="JAQJCQ010000017">
    <property type="protein sequence ID" value="MEL4893242.1"/>
    <property type="molecule type" value="Genomic_DNA"/>
</dbReference>
<feature type="DNA-binding region" description="OmpR/PhoB-type" evidence="7">
    <location>
        <begin position="128"/>
        <end position="234"/>
    </location>
</feature>
<evidence type="ECO:0000256" key="7">
    <source>
        <dbReference type="PROSITE-ProRule" id="PRU01091"/>
    </source>
</evidence>
<accession>A0ABU9LG83</accession>
<dbReference type="PROSITE" id="PS50110">
    <property type="entry name" value="RESPONSE_REGULATORY"/>
    <property type="match status" value="1"/>
</dbReference>
<evidence type="ECO:0000256" key="1">
    <source>
        <dbReference type="ARBA" id="ARBA00022553"/>
    </source>
</evidence>
<keyword evidence="3" id="KW-0805">Transcription regulation</keyword>
<dbReference type="InterPro" id="IPR011006">
    <property type="entry name" value="CheY-like_superfamily"/>
</dbReference>
<dbReference type="Gene3D" id="3.40.50.2300">
    <property type="match status" value="1"/>
</dbReference>
<proteinExistence type="predicted"/>
<keyword evidence="2" id="KW-0902">Two-component regulatory system</keyword>
<evidence type="ECO:0000259" key="8">
    <source>
        <dbReference type="PROSITE" id="PS50110"/>
    </source>
</evidence>
<evidence type="ECO:0000259" key="9">
    <source>
        <dbReference type="PROSITE" id="PS51755"/>
    </source>
</evidence>
<keyword evidence="5" id="KW-0804">Transcription</keyword>
<keyword evidence="1 6" id="KW-0597">Phosphoprotein</keyword>
<evidence type="ECO:0000313" key="10">
    <source>
        <dbReference type="EMBL" id="MEL4893242.1"/>
    </source>
</evidence>
<dbReference type="SUPFAM" id="SSF52172">
    <property type="entry name" value="CheY-like"/>
    <property type="match status" value="1"/>
</dbReference>